<gene>
    <name evidence="1" type="ORF">DO97_09440</name>
</gene>
<evidence type="ECO:0000313" key="2">
    <source>
        <dbReference type="Proteomes" id="UP000030170"/>
    </source>
</evidence>
<proteinExistence type="predicted"/>
<reference evidence="1 2" key="1">
    <citation type="journal article" date="2014" name="Mol. Ecol.">
        <title>Evolution of Synechococcus.</title>
        <authorList>
            <person name="Dvorak P."/>
            <person name="Casamatta D."/>
            <person name="Hasler P."/>
            <person name="Poulickova A."/>
            <person name="Ondrej V."/>
            <person name="Sanges R."/>
        </authorList>
    </citation>
    <scope>NUCLEOTIDE SEQUENCE [LARGE SCALE GENOMIC DNA]</scope>
    <source>
        <strain evidence="1 2">CAUP A 1101</strain>
    </source>
</reference>
<name>A0A098TIB9_9CYAN</name>
<dbReference type="RefSeq" id="WP_036534109.1">
    <property type="nucleotide sequence ID" value="NZ_JJML01000029.1"/>
</dbReference>
<dbReference type="EMBL" id="JJML01000029">
    <property type="protein sequence ID" value="KGF72320.1"/>
    <property type="molecule type" value="Genomic_DNA"/>
</dbReference>
<dbReference type="Proteomes" id="UP000030170">
    <property type="component" value="Unassembled WGS sequence"/>
</dbReference>
<organism evidence="1 2">
    <name type="scientific">Neosynechococcus sphagnicola sy1</name>
    <dbReference type="NCBI Taxonomy" id="1497020"/>
    <lineage>
        <taxon>Bacteria</taxon>
        <taxon>Bacillati</taxon>
        <taxon>Cyanobacteriota</taxon>
        <taxon>Cyanophyceae</taxon>
        <taxon>Neosynechococcales</taxon>
        <taxon>Neosynechococcaceae</taxon>
        <taxon>Neosynechococcus</taxon>
    </lineage>
</organism>
<comment type="caution">
    <text evidence="1">The sequence shown here is derived from an EMBL/GenBank/DDBJ whole genome shotgun (WGS) entry which is preliminary data.</text>
</comment>
<keyword evidence="2" id="KW-1185">Reference proteome</keyword>
<protein>
    <submittedName>
        <fullName evidence="1">Uncharacterized protein</fullName>
    </submittedName>
</protein>
<sequence length="59" mass="6403">MNLASVIQSVLETHRLTPDIEGQIHDLIWSRTANEADLSALEHLLAGLVSGAVHYTAHS</sequence>
<accession>A0A098TIB9</accession>
<dbReference type="AlphaFoldDB" id="A0A098TIB9"/>
<evidence type="ECO:0000313" key="1">
    <source>
        <dbReference type="EMBL" id="KGF72320.1"/>
    </source>
</evidence>